<evidence type="ECO:0000313" key="6">
    <source>
        <dbReference type="Proteomes" id="UP000198741"/>
    </source>
</evidence>
<evidence type="ECO:0000259" key="3">
    <source>
        <dbReference type="Pfam" id="PF00501"/>
    </source>
</evidence>
<dbReference type="PROSITE" id="PS00455">
    <property type="entry name" value="AMP_BINDING"/>
    <property type="match status" value="1"/>
</dbReference>
<dbReference type="OrthoDB" id="9803968at2"/>
<dbReference type="STRING" id="1090615.SAMN04515671_1595"/>
<accession>A0A1H0LAZ4</accession>
<dbReference type="RefSeq" id="WP_090475491.1">
    <property type="nucleotide sequence ID" value="NZ_LT629710.1"/>
</dbReference>
<evidence type="ECO:0000256" key="2">
    <source>
        <dbReference type="ARBA" id="ARBA00022598"/>
    </source>
</evidence>
<dbReference type="InterPro" id="IPR025110">
    <property type="entry name" value="AMP-bd_C"/>
</dbReference>
<gene>
    <name evidence="5" type="ORF">SAMN04515671_1595</name>
</gene>
<dbReference type="PANTHER" id="PTHR43201">
    <property type="entry name" value="ACYL-COA SYNTHETASE"/>
    <property type="match status" value="1"/>
</dbReference>
<dbReference type="Pfam" id="PF00501">
    <property type="entry name" value="AMP-binding"/>
    <property type="match status" value="1"/>
</dbReference>
<reference evidence="5 6" key="1">
    <citation type="submission" date="2016-10" db="EMBL/GenBank/DDBJ databases">
        <authorList>
            <person name="de Groot N.N."/>
        </authorList>
    </citation>
    <scope>NUCLEOTIDE SEQUENCE [LARGE SCALE GENOMIC DNA]</scope>
    <source>
        <strain evidence="6">P4-7,KCTC 19426,CECT 7604</strain>
    </source>
</reference>
<feature type="domain" description="AMP-binding enzyme C-terminal" evidence="4">
    <location>
        <begin position="424"/>
        <end position="502"/>
    </location>
</feature>
<keyword evidence="2" id="KW-0436">Ligase</keyword>
<dbReference type="Gene3D" id="3.40.50.12780">
    <property type="entry name" value="N-terminal domain of ligase-like"/>
    <property type="match status" value="1"/>
</dbReference>
<dbReference type="EMBL" id="LT629710">
    <property type="protein sequence ID" value="SDO65305.1"/>
    <property type="molecule type" value="Genomic_DNA"/>
</dbReference>
<name>A0A1H0LAZ4_9ACTN</name>
<protein>
    <submittedName>
        <fullName evidence="5">Fatty-acyl-CoA synthase</fullName>
    </submittedName>
</protein>
<organism evidence="5 6">
    <name type="scientific">Nakamurella panacisegetis</name>
    <dbReference type="NCBI Taxonomy" id="1090615"/>
    <lineage>
        <taxon>Bacteria</taxon>
        <taxon>Bacillati</taxon>
        <taxon>Actinomycetota</taxon>
        <taxon>Actinomycetes</taxon>
        <taxon>Nakamurellales</taxon>
        <taxon>Nakamurellaceae</taxon>
        <taxon>Nakamurella</taxon>
    </lineage>
</organism>
<dbReference type="Gene3D" id="3.30.300.30">
    <property type="match status" value="1"/>
</dbReference>
<dbReference type="GO" id="GO:0031956">
    <property type="term" value="F:medium-chain fatty acid-CoA ligase activity"/>
    <property type="evidence" value="ECO:0007669"/>
    <property type="project" value="TreeGrafter"/>
</dbReference>
<evidence type="ECO:0000259" key="4">
    <source>
        <dbReference type="Pfam" id="PF13193"/>
    </source>
</evidence>
<dbReference type="InterPro" id="IPR045851">
    <property type="entry name" value="AMP-bd_C_sf"/>
</dbReference>
<evidence type="ECO:0000256" key="1">
    <source>
        <dbReference type="ARBA" id="ARBA00006432"/>
    </source>
</evidence>
<dbReference type="InterPro" id="IPR000873">
    <property type="entry name" value="AMP-dep_synth/lig_dom"/>
</dbReference>
<dbReference type="PANTHER" id="PTHR43201:SF5">
    <property type="entry name" value="MEDIUM-CHAIN ACYL-COA LIGASE ACSF2, MITOCHONDRIAL"/>
    <property type="match status" value="1"/>
</dbReference>
<dbReference type="GO" id="GO:0006631">
    <property type="term" value="P:fatty acid metabolic process"/>
    <property type="evidence" value="ECO:0007669"/>
    <property type="project" value="TreeGrafter"/>
</dbReference>
<keyword evidence="6" id="KW-1185">Reference proteome</keyword>
<proteinExistence type="inferred from homology"/>
<dbReference type="Pfam" id="PF13193">
    <property type="entry name" value="AMP-binding_C"/>
    <property type="match status" value="1"/>
</dbReference>
<feature type="domain" description="AMP-dependent synthetase/ligase" evidence="3">
    <location>
        <begin position="7"/>
        <end position="365"/>
    </location>
</feature>
<dbReference type="AlphaFoldDB" id="A0A1H0LAZ4"/>
<dbReference type="Proteomes" id="UP000198741">
    <property type="component" value="Chromosome I"/>
</dbReference>
<comment type="similarity">
    <text evidence="1">Belongs to the ATP-dependent AMP-binding enzyme family.</text>
</comment>
<sequence length="521" mass="57080">MFDPTSHAQQWPDKPAVVMGETGESLSYSELDENSARLARLFWAEGLRAGDHVAVLLENQLRFFETYWAAIRSGLLFTAVNCHLTAGEAGYIVDDCDAAVLISSAALADVAEQIVDGTPKVRRRLMVDGASPSYEDYDAALSQYPAAPLEHQPLGRQMLYSSGSTGRPKGVWRPLSGRLYTDGMAALVPIYQDMFNFGPQTVFLVPAPLYHGGPLIYGASVLSLGGTVVVMNKFTAEGTLALIQRYRINRALFVPTMFSRLLALPDEVRNRYDTGSLELIIHGAAPCPVHVKRAMIEWLGPILAEFYAGTEDSGATVITSPEWLERPGSVGRGVAGALVHVCDETGRELPPGQIGQVWFEGPAVVADFQYYGDQVKTVSAHHPEHPTWSALGDLGRLDEDGFLYLADRQAFMIIAGGVNIYPQEIEDVLLQHPEVQDVAVFGVPHPDLGEQVKAIVQPDPSSTPGPELTARILAFSATHLARFKIPRSIEYLEDFPRTPTGKLRKTEMREPYWAGHASRIL</sequence>
<dbReference type="InterPro" id="IPR020845">
    <property type="entry name" value="AMP-binding_CS"/>
</dbReference>
<dbReference type="SUPFAM" id="SSF56801">
    <property type="entry name" value="Acetyl-CoA synthetase-like"/>
    <property type="match status" value="1"/>
</dbReference>
<dbReference type="InterPro" id="IPR042099">
    <property type="entry name" value="ANL_N_sf"/>
</dbReference>
<evidence type="ECO:0000313" key="5">
    <source>
        <dbReference type="EMBL" id="SDO65305.1"/>
    </source>
</evidence>